<dbReference type="InParanoid" id="D0MUJ4"/>
<dbReference type="Proteomes" id="UP000006643">
    <property type="component" value="Unassembled WGS sequence"/>
</dbReference>
<dbReference type="KEGG" id="pif:PITG_01971"/>
<keyword evidence="3" id="KW-1185">Reference proteome</keyword>
<dbReference type="EMBL" id="DS028119">
    <property type="protein sequence ID" value="EEY61641.1"/>
    <property type="molecule type" value="Genomic_DNA"/>
</dbReference>
<dbReference type="RefSeq" id="XP_002908558.1">
    <property type="nucleotide sequence ID" value="XM_002908512.1"/>
</dbReference>
<reference evidence="3" key="1">
    <citation type="journal article" date="2009" name="Nature">
        <title>Genome sequence and analysis of the Irish potato famine pathogen Phytophthora infestans.</title>
        <authorList>
            <consortium name="The Broad Institute Genome Sequencing Platform"/>
            <person name="Haas B.J."/>
            <person name="Kamoun S."/>
            <person name="Zody M.C."/>
            <person name="Jiang R.H."/>
            <person name="Handsaker R.E."/>
            <person name="Cano L.M."/>
            <person name="Grabherr M."/>
            <person name="Kodira C.D."/>
            <person name="Raffaele S."/>
            <person name="Torto-Alalibo T."/>
            <person name="Bozkurt T.O."/>
            <person name="Ah-Fong A.M."/>
            <person name="Alvarado L."/>
            <person name="Anderson V.L."/>
            <person name="Armstrong M.R."/>
            <person name="Avrova A."/>
            <person name="Baxter L."/>
            <person name="Beynon J."/>
            <person name="Boevink P.C."/>
            <person name="Bollmann S.R."/>
            <person name="Bos J.I."/>
            <person name="Bulone V."/>
            <person name="Cai G."/>
            <person name="Cakir C."/>
            <person name="Carrington J.C."/>
            <person name="Chawner M."/>
            <person name="Conti L."/>
            <person name="Costanzo S."/>
            <person name="Ewan R."/>
            <person name="Fahlgren N."/>
            <person name="Fischbach M.A."/>
            <person name="Fugelstad J."/>
            <person name="Gilroy E.M."/>
            <person name="Gnerre S."/>
            <person name="Green P.J."/>
            <person name="Grenville-Briggs L.J."/>
            <person name="Griffith J."/>
            <person name="Grunwald N.J."/>
            <person name="Horn K."/>
            <person name="Horner N.R."/>
            <person name="Hu C.H."/>
            <person name="Huitema E."/>
            <person name="Jeong D.H."/>
            <person name="Jones A.M."/>
            <person name="Jones J.D."/>
            <person name="Jones R.W."/>
            <person name="Karlsson E.K."/>
            <person name="Kunjeti S.G."/>
            <person name="Lamour K."/>
            <person name="Liu Z."/>
            <person name="Ma L."/>
            <person name="Maclean D."/>
            <person name="Chibucos M.C."/>
            <person name="McDonald H."/>
            <person name="McWalters J."/>
            <person name="Meijer H.J."/>
            <person name="Morgan W."/>
            <person name="Morris P.F."/>
            <person name="Munro C.A."/>
            <person name="O'Neill K."/>
            <person name="Ospina-Giraldo M."/>
            <person name="Pinzon A."/>
            <person name="Pritchard L."/>
            <person name="Ramsahoye B."/>
            <person name="Ren Q."/>
            <person name="Restrepo S."/>
            <person name="Roy S."/>
            <person name="Sadanandom A."/>
            <person name="Savidor A."/>
            <person name="Schornack S."/>
            <person name="Schwartz D.C."/>
            <person name="Schumann U.D."/>
            <person name="Schwessinger B."/>
            <person name="Seyer L."/>
            <person name="Sharpe T."/>
            <person name="Silvar C."/>
            <person name="Song J."/>
            <person name="Studholme D.J."/>
            <person name="Sykes S."/>
            <person name="Thines M."/>
            <person name="van de Vondervoort P.J."/>
            <person name="Phuntumart V."/>
            <person name="Wawra S."/>
            <person name="Weide R."/>
            <person name="Win J."/>
            <person name="Young C."/>
            <person name="Zhou S."/>
            <person name="Fry W."/>
            <person name="Meyers B.C."/>
            <person name="van West P."/>
            <person name="Ristaino J."/>
            <person name="Govers F."/>
            <person name="Birch P.R."/>
            <person name="Whisson S.C."/>
            <person name="Judelson H.S."/>
            <person name="Nusbaum C."/>
        </authorList>
    </citation>
    <scope>NUCLEOTIDE SEQUENCE [LARGE SCALE GENOMIC DNA]</scope>
    <source>
        <strain evidence="3">T30-4</strain>
    </source>
</reference>
<dbReference type="AlphaFoldDB" id="D0MUJ4"/>
<proteinExistence type="predicted"/>
<dbReference type="Pfam" id="PF13843">
    <property type="entry name" value="DDE_Tnp_1_7"/>
    <property type="match status" value="1"/>
</dbReference>
<dbReference type="OMA" id="MQQWSAS"/>
<dbReference type="VEuPathDB" id="FungiDB:PITG_01971"/>
<sequence>MSAWKGKEAKYALDRLPHMTKIARKPERKGTELKAIADGESGVLLRLEVVEGTVRQRQKQYCSQFGEGASIVLRLAEPYKGTRRTIIADSTFASVKTLVQVEKPLGLFFMGIVKTATVQYPKTHMQQWSASPPVSISTYYRVKQILVTICTPFAGQIKKPRC</sequence>
<name>D0MUJ4_PHYIT</name>
<dbReference type="OrthoDB" id="121467at2759"/>
<dbReference type="HOGENOM" id="CLU_1630275_0_0_1"/>
<gene>
    <name evidence="2" type="ORF">PITG_01971</name>
</gene>
<dbReference type="InterPro" id="IPR029526">
    <property type="entry name" value="PGBD"/>
</dbReference>
<accession>D0MUJ4</accession>
<evidence type="ECO:0000313" key="3">
    <source>
        <dbReference type="Proteomes" id="UP000006643"/>
    </source>
</evidence>
<protein>
    <recommendedName>
        <fullName evidence="1">PiggyBac transposable element-derived protein domain-containing protein</fullName>
    </recommendedName>
</protein>
<evidence type="ECO:0000259" key="1">
    <source>
        <dbReference type="Pfam" id="PF13843"/>
    </source>
</evidence>
<organism evidence="2 3">
    <name type="scientific">Phytophthora infestans (strain T30-4)</name>
    <name type="common">Potato late blight agent</name>
    <dbReference type="NCBI Taxonomy" id="403677"/>
    <lineage>
        <taxon>Eukaryota</taxon>
        <taxon>Sar</taxon>
        <taxon>Stramenopiles</taxon>
        <taxon>Oomycota</taxon>
        <taxon>Peronosporomycetes</taxon>
        <taxon>Peronosporales</taxon>
        <taxon>Peronosporaceae</taxon>
        <taxon>Phytophthora</taxon>
    </lineage>
</organism>
<dbReference type="eggNOG" id="ENOG502S9I4">
    <property type="taxonomic scope" value="Eukaryota"/>
</dbReference>
<evidence type="ECO:0000313" key="2">
    <source>
        <dbReference type="EMBL" id="EEY61641.1"/>
    </source>
</evidence>
<dbReference type="GeneID" id="9469512"/>
<feature type="domain" description="PiggyBac transposable element-derived protein" evidence="1">
    <location>
        <begin position="15"/>
        <end position="149"/>
    </location>
</feature>